<keyword evidence="6" id="KW-0489">Methyltransferase</keyword>
<dbReference type="InterPro" id="IPR016164">
    <property type="entry name" value="FAD-linked_Oxase-like_C"/>
</dbReference>
<comment type="cofactor">
    <cofactor evidence="1">
        <name>FAD</name>
        <dbReference type="ChEBI" id="CHEBI:57692"/>
    </cofactor>
</comment>
<dbReference type="InterPro" id="IPR016169">
    <property type="entry name" value="FAD-bd_PCMH_sub2"/>
</dbReference>
<dbReference type="SUPFAM" id="SSF55103">
    <property type="entry name" value="FAD-linked oxidases, C-terminal domain"/>
    <property type="match status" value="1"/>
</dbReference>
<dbReference type="PANTHER" id="PTHR42934">
    <property type="entry name" value="GLYCOLATE OXIDASE SUBUNIT GLCD"/>
    <property type="match status" value="1"/>
</dbReference>
<organism evidence="7">
    <name type="scientific">Mizugakiibacter sediminis</name>
    <dbReference type="NCBI Taxonomy" id="1475481"/>
    <lineage>
        <taxon>Bacteria</taxon>
        <taxon>Pseudomonadati</taxon>
        <taxon>Pseudomonadota</taxon>
        <taxon>Gammaproteobacteria</taxon>
        <taxon>Lysobacterales</taxon>
        <taxon>Rhodanobacteraceae</taxon>
        <taxon>Mizugakiibacter</taxon>
    </lineage>
</organism>
<dbReference type="PANTHER" id="PTHR42934:SF2">
    <property type="entry name" value="GLYCOLATE OXIDASE SUBUNIT GLCD"/>
    <property type="match status" value="1"/>
</dbReference>
<accession>A0A0K8QQH1</accession>
<dbReference type="GO" id="GO:0032259">
    <property type="term" value="P:methylation"/>
    <property type="evidence" value="ECO:0007669"/>
    <property type="project" value="UniProtKB-KW"/>
</dbReference>
<keyword evidence="2" id="KW-0285">Flavoprotein</keyword>
<keyword evidence="4" id="KW-0560">Oxidoreductase</keyword>
<dbReference type="GO" id="GO:0071949">
    <property type="term" value="F:FAD binding"/>
    <property type="evidence" value="ECO:0007669"/>
    <property type="project" value="InterPro"/>
</dbReference>
<dbReference type="InterPro" id="IPR036318">
    <property type="entry name" value="FAD-bd_PCMH-like_sf"/>
</dbReference>
<reference evidence="7" key="2">
    <citation type="submission" date="2015-08" db="EMBL/GenBank/DDBJ databases">
        <title>Complete DNA Sequence of Pseudomonas syringae pv. actinidiae, the Causal Agent of Kiwifruit Canker Disease.</title>
        <authorList>
            <person name="Rikkerink E.H.A."/>
            <person name="Fineran P.C."/>
        </authorList>
    </citation>
    <scope>NUCLEOTIDE SEQUENCE</scope>
    <source>
        <strain evidence="7">SkMP5</strain>
    </source>
</reference>
<evidence type="ECO:0000259" key="5">
    <source>
        <dbReference type="PROSITE" id="PS51387"/>
    </source>
</evidence>
<dbReference type="Gene3D" id="3.30.465.10">
    <property type="match status" value="1"/>
</dbReference>
<dbReference type="Proteomes" id="UP000253740">
    <property type="component" value="Unassembled WGS sequence"/>
</dbReference>
<protein>
    <submittedName>
        <fullName evidence="6">Dimethylmenaquinone methyltransferase</fullName>
    </submittedName>
    <submittedName>
        <fullName evidence="7">FAD/FMN-dependent dehydrogenase</fullName>
    </submittedName>
</protein>
<dbReference type="InterPro" id="IPR004113">
    <property type="entry name" value="FAD-bd_oxidored_4_C"/>
</dbReference>
<dbReference type="SUPFAM" id="SSF56176">
    <property type="entry name" value="FAD-binding/transporter-associated domain-like"/>
    <property type="match status" value="1"/>
</dbReference>
<reference evidence="6" key="1">
    <citation type="submission" date="2015-03" db="EMBL/GenBank/DDBJ databases">
        <title>Draft genome sequence of Mizugakiibacter sediminis skMP5.</title>
        <authorList>
            <person name="Watanabe T."/>
            <person name="Kojima H."/>
            <person name="Fukui M."/>
        </authorList>
    </citation>
    <scope>NUCLEOTIDE SEQUENCE</scope>
    <source>
        <strain evidence="6">SkMP5</strain>
    </source>
</reference>
<dbReference type="EMBL" id="DF952378">
    <property type="protein sequence ID" value="GAN44880.1"/>
    <property type="molecule type" value="Genomic_DNA"/>
</dbReference>
<evidence type="ECO:0000313" key="7">
    <source>
        <dbReference type="EMBL" id="GAP67155.1"/>
    </source>
</evidence>
<dbReference type="Gene3D" id="1.10.45.10">
    <property type="entry name" value="Vanillyl-alcohol Oxidase, Chain A, domain 4"/>
    <property type="match status" value="1"/>
</dbReference>
<dbReference type="PROSITE" id="PS51387">
    <property type="entry name" value="FAD_PCMH"/>
    <property type="match status" value="1"/>
</dbReference>
<sequence>MPLSSDFASTLHAIFGDALALNAATRAAYAYDNSRREALPEAVVMPTEHAQVEALVRACRAQRVPLTARGRGTNTTGASVPVAGGVVVSFERMNRILRVDPDNRLAVVEPGVLNGELQSAVAPHGFFWPPDPTSAPFSTVGGNLACNAGGPRTVKYGASRDNVLALRAVAGNGASFRAGAPITKGATGYDLVRLLVGSEGTLALITEATLKLVPKPSALRTLRATFADVGAAARAVARIMAQPVTPCALEFLDDEALKLARAHGGEAVPEAGALLMIEVDGEPDQLDAAVDAVTRAARGDGLLELRAAADAEEAKTLWAARKALSPALRTLSPDKINEDVVVPVGRVPELVAATRRLAEKFALPIVCFGHAGNGNLHVNLLPRDAAERARAEPCLAEVFDTVIALDGTLSGEHGIGLAKRAFMPRALDPGALALMGAIKRQFDPEGILNPGKLLP</sequence>
<dbReference type="Pfam" id="PF02913">
    <property type="entry name" value="FAD-oxidase_C"/>
    <property type="match status" value="1"/>
</dbReference>
<dbReference type="EMBL" id="DF970243">
    <property type="protein sequence ID" value="GAP67155.1"/>
    <property type="molecule type" value="Genomic_DNA"/>
</dbReference>
<keyword evidence="3" id="KW-0274">FAD</keyword>
<dbReference type="Gene3D" id="3.30.70.2740">
    <property type="match status" value="1"/>
</dbReference>
<dbReference type="AlphaFoldDB" id="A0A0K8QQH1"/>
<dbReference type="RefSeq" id="WP_062537706.1">
    <property type="nucleotide sequence ID" value="NZ_DF970243.1"/>
</dbReference>
<evidence type="ECO:0000256" key="3">
    <source>
        <dbReference type="ARBA" id="ARBA00022827"/>
    </source>
</evidence>
<dbReference type="GO" id="GO:0008168">
    <property type="term" value="F:methyltransferase activity"/>
    <property type="evidence" value="ECO:0007669"/>
    <property type="project" value="UniProtKB-KW"/>
</dbReference>
<proteinExistence type="predicted"/>
<evidence type="ECO:0000313" key="8">
    <source>
        <dbReference type="Proteomes" id="UP000253740"/>
    </source>
</evidence>
<evidence type="ECO:0000256" key="1">
    <source>
        <dbReference type="ARBA" id="ARBA00001974"/>
    </source>
</evidence>
<dbReference type="InterPro" id="IPR006094">
    <property type="entry name" value="Oxid_FAD_bind_N"/>
</dbReference>
<dbReference type="FunFam" id="1.10.45.10:FF:000001">
    <property type="entry name" value="D-lactate dehydrogenase mitochondrial"/>
    <property type="match status" value="1"/>
</dbReference>
<dbReference type="InterPro" id="IPR016171">
    <property type="entry name" value="Vanillyl_alc_oxidase_C-sub2"/>
</dbReference>
<name>A0A0K8QQH1_9GAMM</name>
<gene>
    <name evidence="6" type="ORF">MBSD_1416</name>
    <name evidence="7" type="ORF">MBSD_n2471</name>
</gene>
<evidence type="ECO:0000256" key="2">
    <source>
        <dbReference type="ARBA" id="ARBA00022630"/>
    </source>
</evidence>
<keyword evidence="6" id="KW-0808">Transferase</keyword>
<dbReference type="InterPro" id="IPR016166">
    <property type="entry name" value="FAD-bd_PCMH"/>
</dbReference>
<evidence type="ECO:0000313" key="6">
    <source>
        <dbReference type="EMBL" id="GAN44880.1"/>
    </source>
</evidence>
<dbReference type="Pfam" id="PF01565">
    <property type="entry name" value="FAD_binding_4"/>
    <property type="match status" value="1"/>
</dbReference>
<feature type="domain" description="FAD-binding PCMH-type" evidence="5">
    <location>
        <begin position="36"/>
        <end position="215"/>
    </location>
</feature>
<dbReference type="InterPro" id="IPR051914">
    <property type="entry name" value="FAD-linked_OxidoTrans_Type4"/>
</dbReference>
<evidence type="ECO:0000256" key="4">
    <source>
        <dbReference type="ARBA" id="ARBA00023002"/>
    </source>
</evidence>
<dbReference type="GO" id="GO:0016491">
    <property type="term" value="F:oxidoreductase activity"/>
    <property type="evidence" value="ECO:0007669"/>
    <property type="project" value="UniProtKB-KW"/>
</dbReference>
<keyword evidence="8" id="KW-1185">Reference proteome</keyword>
<dbReference type="OrthoDB" id="9811557at2"/>
<dbReference type="HOGENOM" id="CLU_017779_9_2_6"/>
<dbReference type="STRING" id="1475481.GCA_000953855_02520"/>